<keyword evidence="6" id="KW-0597">Phosphoprotein</keyword>
<dbReference type="EMBL" id="JAZGQO010000010">
    <property type="protein sequence ID" value="KAK6177646.1"/>
    <property type="molecule type" value="Genomic_DNA"/>
</dbReference>
<dbReference type="GO" id="GO:0019829">
    <property type="term" value="F:ATPase-coupled monoatomic cation transmembrane transporter activity"/>
    <property type="evidence" value="ECO:0007669"/>
    <property type="project" value="UniProtKB-UniRule"/>
</dbReference>
<dbReference type="FunFam" id="2.70.150.10:FF:000060">
    <property type="entry name" value="Cation-transporting ATPase"/>
    <property type="match status" value="1"/>
</dbReference>
<keyword evidence="5" id="KW-0813">Transport</keyword>
<dbReference type="EC" id="7.2.2.-" evidence="24"/>
<keyword evidence="11 24" id="KW-0067">ATP-binding</keyword>
<dbReference type="InterPro" id="IPR001757">
    <property type="entry name" value="P_typ_ATPase"/>
</dbReference>
<evidence type="ECO:0000256" key="6">
    <source>
        <dbReference type="ARBA" id="ARBA00022553"/>
    </source>
</evidence>
<dbReference type="Proteomes" id="UP001347796">
    <property type="component" value="Unassembled WGS sequence"/>
</dbReference>
<dbReference type="InterPro" id="IPR023298">
    <property type="entry name" value="ATPase_P-typ_TM_dom_sf"/>
</dbReference>
<dbReference type="InterPro" id="IPR044492">
    <property type="entry name" value="P_typ_ATPase_HD_dom"/>
</dbReference>
<dbReference type="CDD" id="cd07542">
    <property type="entry name" value="P-type_ATPase_cation"/>
    <property type="match status" value="1"/>
</dbReference>
<evidence type="ECO:0000256" key="5">
    <source>
        <dbReference type="ARBA" id="ARBA00022448"/>
    </source>
</evidence>
<dbReference type="SUPFAM" id="SSF81653">
    <property type="entry name" value="Calcium ATPase, transduction domain A"/>
    <property type="match status" value="1"/>
</dbReference>
<keyword evidence="13 24" id="KW-1278">Translocase</keyword>
<dbReference type="PRINTS" id="PR00119">
    <property type="entry name" value="CATATPASE"/>
</dbReference>
<dbReference type="GO" id="GO:0016887">
    <property type="term" value="F:ATP hydrolysis activity"/>
    <property type="evidence" value="ECO:0007669"/>
    <property type="project" value="InterPro"/>
</dbReference>
<dbReference type="InterPro" id="IPR059000">
    <property type="entry name" value="ATPase_P-type_domA"/>
</dbReference>
<dbReference type="GO" id="GO:1900180">
    <property type="term" value="P:regulation of protein localization to nucleus"/>
    <property type="evidence" value="ECO:0007669"/>
    <property type="project" value="UniProtKB-ARBA"/>
</dbReference>
<comment type="subcellular location">
    <subcellularLocation>
        <location evidence="3">Cytoplasmic vesicle</location>
        <location evidence="3">Autophagosome membrane</location>
        <topology evidence="3">Multi-pass membrane protein</topology>
    </subcellularLocation>
    <subcellularLocation>
        <location evidence="22">Endosome</location>
        <location evidence="22">Multivesicular body membrane</location>
        <topology evidence="22">Multi-pass membrane protein</topology>
    </subcellularLocation>
    <subcellularLocation>
        <location evidence="1">Late endosome membrane</location>
        <topology evidence="1">Multi-pass membrane protein</topology>
    </subcellularLocation>
    <subcellularLocation>
        <location evidence="2">Lysosome membrane</location>
        <topology evidence="2">Multi-pass membrane protein</topology>
    </subcellularLocation>
    <subcellularLocation>
        <location evidence="24">Membrane</location>
        <topology evidence="24">Multi-pass membrane protein</topology>
    </subcellularLocation>
</comment>
<evidence type="ECO:0000256" key="12">
    <source>
        <dbReference type="ARBA" id="ARBA00022842"/>
    </source>
</evidence>
<evidence type="ECO:0000256" key="22">
    <source>
        <dbReference type="ARBA" id="ARBA00060400"/>
    </source>
</evidence>
<gene>
    <name evidence="27" type="ORF">SNE40_015705</name>
</gene>
<dbReference type="InterPro" id="IPR008250">
    <property type="entry name" value="ATPase_P-typ_transduc_dom_A_sf"/>
</dbReference>
<dbReference type="PROSITE" id="PS00154">
    <property type="entry name" value="ATPASE_E1_E2"/>
    <property type="match status" value="1"/>
</dbReference>
<dbReference type="InterPro" id="IPR018303">
    <property type="entry name" value="ATPase_P-typ_P_site"/>
</dbReference>
<dbReference type="GO" id="GO:0032585">
    <property type="term" value="C:multivesicular body membrane"/>
    <property type="evidence" value="ECO:0007669"/>
    <property type="project" value="UniProtKB-SubCell"/>
</dbReference>
<comment type="function">
    <text evidence="21">ATPase which acts as a lysosomal polyamine exporter with high affinity for spermine. Also stimulates cellular uptake of polyamines and protects against polyamine toxicity. Plays a role in intracellular cation homeostasis and the maintenance of neuronal integrity. Contributes to cellular zinc homeostasis. Confers cellular protection against Mn(2+) and Zn(2+) toxicity and mitochondrial stress. Required for proper lysosomal and mitochondrial maintenance. Regulates the autophagy-lysosome pathway through the control of SYT11 expression at both transcriptional and post-translational levels. Facilitates recruitment of deacetylase HDAC6 to lysosomes to deacetylate CTTN, leading to actin polymerization, promotion of autophagosome-lysosome fusion and completion of autophagy. Promotes secretion of exosomes as well as secretion of SCNA via exosomes. Plays a role in lipid homeostasis.</text>
</comment>
<comment type="subunit">
    <text evidence="23">Interacts with MYCBP2; the interaction inhibits the ubiquitination of TSC2 by MYCBP2. Interacts with HDAC6; the interaction results in recruitment of HDAC6 to lysosomes to promote CTTN deacetylation.</text>
</comment>
<reference evidence="27 28" key="1">
    <citation type="submission" date="2024-01" db="EMBL/GenBank/DDBJ databases">
        <title>The genome of the rayed Mediterranean limpet Patella caerulea (Linnaeus, 1758).</title>
        <authorList>
            <person name="Anh-Thu Weber A."/>
            <person name="Halstead-Nussloch G."/>
        </authorList>
    </citation>
    <scope>NUCLEOTIDE SEQUENCE [LARGE SCALE GENOMIC DNA]</scope>
    <source>
        <strain evidence="27">AATW-2023a</strain>
        <tissue evidence="27">Whole specimen</tissue>
    </source>
</reference>
<comment type="similarity">
    <text evidence="4 24">Belongs to the cation transport ATPase (P-type) (TC 3.A.3) family. Type V subfamily.</text>
</comment>
<evidence type="ECO:0000256" key="18">
    <source>
        <dbReference type="ARBA" id="ARBA00049360"/>
    </source>
</evidence>
<dbReference type="GO" id="GO:1903543">
    <property type="term" value="P:positive regulation of exosomal secretion"/>
    <property type="evidence" value="ECO:0007669"/>
    <property type="project" value="UniProtKB-ARBA"/>
</dbReference>
<dbReference type="GO" id="GO:0005524">
    <property type="term" value="F:ATP binding"/>
    <property type="evidence" value="ECO:0007669"/>
    <property type="project" value="UniProtKB-UniRule"/>
</dbReference>
<dbReference type="Gene3D" id="2.70.150.10">
    <property type="entry name" value="Calcium-transporting ATPase, cytoplasmic transduction domain A"/>
    <property type="match status" value="1"/>
</dbReference>
<keyword evidence="7 24" id="KW-0812">Transmembrane</keyword>
<dbReference type="InterPro" id="IPR006544">
    <property type="entry name" value="P-type_TPase_V"/>
</dbReference>
<organism evidence="27 28">
    <name type="scientific">Patella caerulea</name>
    <name type="common">Rayed Mediterranean limpet</name>
    <dbReference type="NCBI Taxonomy" id="87958"/>
    <lineage>
        <taxon>Eukaryota</taxon>
        <taxon>Metazoa</taxon>
        <taxon>Spiralia</taxon>
        <taxon>Lophotrochozoa</taxon>
        <taxon>Mollusca</taxon>
        <taxon>Gastropoda</taxon>
        <taxon>Patellogastropoda</taxon>
        <taxon>Patelloidea</taxon>
        <taxon>Patellidae</taxon>
        <taxon>Patella</taxon>
    </lineage>
</organism>
<evidence type="ECO:0000256" key="25">
    <source>
        <dbReference type="SAM" id="MobiDB-lite"/>
    </source>
</evidence>
<dbReference type="GO" id="GO:0010821">
    <property type="term" value="P:regulation of mitochondrion organization"/>
    <property type="evidence" value="ECO:0007669"/>
    <property type="project" value="UniProtKB-ARBA"/>
</dbReference>
<dbReference type="GO" id="GO:0046872">
    <property type="term" value="F:metal ion binding"/>
    <property type="evidence" value="ECO:0007669"/>
    <property type="project" value="UniProtKB-UniRule"/>
</dbReference>
<accession>A0AAN8JG95</accession>
<dbReference type="PANTHER" id="PTHR45630">
    <property type="entry name" value="CATION-TRANSPORTING ATPASE-RELATED"/>
    <property type="match status" value="1"/>
</dbReference>
<evidence type="ECO:0000256" key="15">
    <source>
        <dbReference type="ARBA" id="ARBA00023136"/>
    </source>
</evidence>
<dbReference type="PRINTS" id="PR00121">
    <property type="entry name" value="NAKATPASE"/>
</dbReference>
<dbReference type="AlphaFoldDB" id="A0AAN8JG95"/>
<keyword evidence="9 24" id="KW-0547">Nucleotide-binding</keyword>
<evidence type="ECO:0000256" key="1">
    <source>
        <dbReference type="ARBA" id="ARBA00004107"/>
    </source>
</evidence>
<dbReference type="FunFam" id="3.40.1110.10:FF:000026">
    <property type="entry name" value="Cation-transporting ATPase"/>
    <property type="match status" value="1"/>
</dbReference>
<dbReference type="Gene3D" id="3.40.50.1000">
    <property type="entry name" value="HAD superfamily/HAD-like"/>
    <property type="match status" value="2"/>
</dbReference>
<evidence type="ECO:0000256" key="4">
    <source>
        <dbReference type="ARBA" id="ARBA00006000"/>
    </source>
</evidence>
<evidence type="ECO:0000256" key="19">
    <source>
        <dbReference type="ARBA" id="ARBA00050445"/>
    </source>
</evidence>
<keyword evidence="12 24" id="KW-0460">Magnesium</keyword>
<dbReference type="GO" id="GO:0061462">
    <property type="term" value="P:protein localization to lysosome"/>
    <property type="evidence" value="ECO:0007669"/>
    <property type="project" value="UniProtKB-ARBA"/>
</dbReference>
<dbReference type="GO" id="GO:0061909">
    <property type="term" value="P:autophagosome-lysosome fusion"/>
    <property type="evidence" value="ECO:0007669"/>
    <property type="project" value="UniProtKB-ARBA"/>
</dbReference>
<feature type="transmembrane region" description="Helical" evidence="24">
    <location>
        <begin position="426"/>
        <end position="453"/>
    </location>
</feature>
<feature type="compositionally biased region" description="Low complexity" evidence="25">
    <location>
        <begin position="775"/>
        <end position="786"/>
    </location>
</feature>
<dbReference type="InterPro" id="IPR047821">
    <property type="entry name" value="P5B-type_ATPase"/>
</dbReference>
<dbReference type="GO" id="GO:0006882">
    <property type="term" value="P:intracellular zinc ion homeostasis"/>
    <property type="evidence" value="ECO:0007669"/>
    <property type="project" value="UniProtKB-ARBA"/>
</dbReference>
<feature type="transmembrane region" description="Helical" evidence="24">
    <location>
        <begin position="988"/>
        <end position="1011"/>
    </location>
</feature>
<keyword evidence="17" id="KW-0968">Cytoplasmic vesicle</keyword>
<evidence type="ECO:0000313" key="28">
    <source>
        <dbReference type="Proteomes" id="UP001347796"/>
    </source>
</evidence>
<dbReference type="Gene3D" id="1.20.1110.10">
    <property type="entry name" value="Calcium-transporting ATPase, transmembrane domain"/>
    <property type="match status" value="1"/>
</dbReference>
<feature type="transmembrane region" description="Helical" evidence="24">
    <location>
        <begin position="1061"/>
        <end position="1083"/>
    </location>
</feature>
<feature type="transmembrane region" description="Helical" evidence="24">
    <location>
        <begin position="1031"/>
        <end position="1049"/>
    </location>
</feature>
<keyword evidence="8 24" id="KW-0479">Metal-binding</keyword>
<dbReference type="GO" id="GO:0000421">
    <property type="term" value="C:autophagosome membrane"/>
    <property type="evidence" value="ECO:0007669"/>
    <property type="project" value="UniProtKB-SubCell"/>
</dbReference>
<evidence type="ECO:0000256" key="24">
    <source>
        <dbReference type="RuleBase" id="RU362082"/>
    </source>
</evidence>
<keyword evidence="14 24" id="KW-1133">Transmembrane helix</keyword>
<feature type="transmembrane region" description="Helical" evidence="24">
    <location>
        <begin position="1103"/>
        <end position="1128"/>
    </location>
</feature>
<comment type="caution">
    <text evidence="27">The sequence shown here is derived from an EMBL/GenBank/DDBJ whole genome shotgun (WGS) entry which is preliminary data.</text>
</comment>
<feature type="transmembrane region" description="Helical" evidence="24">
    <location>
        <begin position="224"/>
        <end position="244"/>
    </location>
</feature>
<feature type="domain" description="Cation-transporting P-type ATPase N-terminal" evidence="26">
    <location>
        <begin position="144"/>
        <end position="222"/>
    </location>
</feature>
<dbReference type="FunFam" id="1.20.1110.10:FF:000023">
    <property type="entry name" value="Cation-transporting ATPase"/>
    <property type="match status" value="1"/>
</dbReference>
<dbReference type="SFLD" id="SFLDS00003">
    <property type="entry name" value="Haloacid_Dehalogenase"/>
    <property type="match status" value="1"/>
</dbReference>
<dbReference type="GO" id="GO:0005765">
    <property type="term" value="C:lysosomal membrane"/>
    <property type="evidence" value="ECO:0007669"/>
    <property type="project" value="UniProtKB-SubCell"/>
</dbReference>
<evidence type="ECO:0000256" key="23">
    <source>
        <dbReference type="ARBA" id="ARBA00065284"/>
    </source>
</evidence>
<evidence type="ECO:0000256" key="9">
    <source>
        <dbReference type="ARBA" id="ARBA00022741"/>
    </source>
</evidence>
<feature type="transmembrane region" description="Helical" evidence="24">
    <location>
        <begin position="949"/>
        <end position="967"/>
    </location>
</feature>
<keyword evidence="10" id="KW-0967">Endosome</keyword>
<evidence type="ECO:0000256" key="8">
    <source>
        <dbReference type="ARBA" id="ARBA00022723"/>
    </source>
</evidence>
<dbReference type="PANTHER" id="PTHR45630:SF8">
    <property type="entry name" value="CATION-TRANSPORTING ATPASE"/>
    <property type="match status" value="1"/>
</dbReference>
<evidence type="ECO:0000256" key="20">
    <source>
        <dbReference type="ARBA" id="ARBA00051772"/>
    </source>
</evidence>
<dbReference type="GO" id="GO:0034599">
    <property type="term" value="P:cellular response to oxidative stress"/>
    <property type="evidence" value="ECO:0007669"/>
    <property type="project" value="UniProtKB-ARBA"/>
</dbReference>
<evidence type="ECO:0000256" key="16">
    <source>
        <dbReference type="ARBA" id="ARBA00023228"/>
    </source>
</evidence>
<keyword evidence="28" id="KW-1185">Reference proteome</keyword>
<dbReference type="SMART" id="SM00831">
    <property type="entry name" value="Cation_ATPase_N"/>
    <property type="match status" value="1"/>
</dbReference>
<dbReference type="InterPro" id="IPR004014">
    <property type="entry name" value="ATPase_P-typ_cation-transptr_N"/>
</dbReference>
<feature type="transmembrane region" description="Helical" evidence="24">
    <location>
        <begin position="45"/>
        <end position="64"/>
    </location>
</feature>
<keyword evidence="16" id="KW-0458">Lysosome</keyword>
<protein>
    <recommendedName>
        <fullName evidence="24">Cation-transporting ATPase</fullName>
        <ecNumber evidence="24">7.2.2.-</ecNumber>
    </recommendedName>
</protein>
<evidence type="ECO:0000256" key="17">
    <source>
        <dbReference type="ARBA" id="ARBA00023329"/>
    </source>
</evidence>
<dbReference type="InterPro" id="IPR023299">
    <property type="entry name" value="ATPase_P-typ_cyto_dom_N"/>
</dbReference>
<proteinExistence type="inferred from homology"/>
<dbReference type="GO" id="GO:0006874">
    <property type="term" value="P:intracellular calcium ion homeostasis"/>
    <property type="evidence" value="ECO:0007669"/>
    <property type="project" value="TreeGrafter"/>
</dbReference>
<dbReference type="SUPFAM" id="SSF81660">
    <property type="entry name" value="Metal cation-transporting ATPase, ATP-binding domain N"/>
    <property type="match status" value="1"/>
</dbReference>
<dbReference type="InterPro" id="IPR047819">
    <property type="entry name" value="P5A-ATPase_N"/>
</dbReference>
<evidence type="ECO:0000256" key="14">
    <source>
        <dbReference type="ARBA" id="ARBA00022989"/>
    </source>
</evidence>
<dbReference type="InterPro" id="IPR023214">
    <property type="entry name" value="HAD_sf"/>
</dbReference>
<feature type="transmembrane region" description="Helical" evidence="24">
    <location>
        <begin position="923"/>
        <end position="943"/>
    </location>
</feature>
<dbReference type="Pfam" id="PF00690">
    <property type="entry name" value="Cation_ATPase_N"/>
    <property type="match status" value="1"/>
</dbReference>
<dbReference type="InterPro" id="IPR036412">
    <property type="entry name" value="HAD-like_sf"/>
</dbReference>
<dbReference type="NCBIfam" id="TIGR01494">
    <property type="entry name" value="ATPase_P-type"/>
    <property type="match status" value="2"/>
</dbReference>
<dbReference type="Pfam" id="PF00122">
    <property type="entry name" value="E1-E2_ATPase"/>
    <property type="match status" value="1"/>
</dbReference>
<evidence type="ECO:0000259" key="26">
    <source>
        <dbReference type="SMART" id="SM00831"/>
    </source>
</evidence>
<dbReference type="GO" id="GO:1905165">
    <property type="term" value="P:regulation of lysosomal protein catabolic process"/>
    <property type="evidence" value="ECO:0007669"/>
    <property type="project" value="UniProtKB-ARBA"/>
</dbReference>
<comment type="catalytic activity">
    <reaction evidence="20">
        <text>spermine(out) + ATP + H2O = spermine(in) + ADP + phosphate + H(+)</text>
        <dbReference type="Rhea" id="RHEA:63368"/>
        <dbReference type="ChEBI" id="CHEBI:15377"/>
        <dbReference type="ChEBI" id="CHEBI:15378"/>
        <dbReference type="ChEBI" id="CHEBI:30616"/>
        <dbReference type="ChEBI" id="CHEBI:43474"/>
        <dbReference type="ChEBI" id="CHEBI:45725"/>
        <dbReference type="ChEBI" id="CHEBI:456216"/>
    </reaction>
</comment>
<evidence type="ECO:0000256" key="3">
    <source>
        <dbReference type="ARBA" id="ARBA00004542"/>
    </source>
</evidence>
<feature type="region of interest" description="Disordered" evidence="25">
    <location>
        <begin position="762"/>
        <end position="787"/>
    </location>
</feature>
<dbReference type="Pfam" id="PF12409">
    <property type="entry name" value="P5-ATPase"/>
    <property type="match status" value="1"/>
</dbReference>
<dbReference type="SFLD" id="SFLDF00027">
    <property type="entry name" value="p-type_atpase"/>
    <property type="match status" value="1"/>
</dbReference>
<evidence type="ECO:0000256" key="21">
    <source>
        <dbReference type="ARBA" id="ARBA00053898"/>
    </source>
</evidence>
<dbReference type="SFLD" id="SFLDG00002">
    <property type="entry name" value="C1.7:_P-type_atpase_like"/>
    <property type="match status" value="1"/>
</dbReference>
<name>A0AAN8JG95_PATCE</name>
<dbReference type="GO" id="GO:0043005">
    <property type="term" value="C:neuron projection"/>
    <property type="evidence" value="ECO:0007669"/>
    <property type="project" value="UniProtKB-ARBA"/>
</dbReference>
<sequence length="1185" mass="133689">MNHPIDSRDSVSALNNLLLTRITLNKGGEDQLECYGYKKDTIKDIIFFLLVILTCGLLLLILYWKPELECYIRRRKCPLYKAKIILIENHIGQFTVTAVQCFMQEQECDDAVSALSENTGLVSYNDTTVRYFDFHHVRYIWDKNQHIYKVLEDLSCGVKCSTIHDKYHGLSEQEQAERIGIHGPNAIDIEVKSYWRLFIEEVLNPFYIFQIASIILWGFDEYYYYASCIFAISVVSICISLYATRKQTVTLRNMVSTVKSNITVCRGNDVYEEIATAKLVPGDMIVIPTHGCIMTCDAVLVAGTCIVNESMLTGESVPVTKTSLSQQDDEEVYVPENHKRHTLFAGTHVVQTRYYGHAKVKAVVIRTGYNTAKGELVRAILFPKPLGFRFYQDAMRFILFLLVVASCGMVYSLVNYIREGVSTTEIILRVLDIITIVVPPALPAAMTVGTVYAQSRLKKKGIFCISPPRINFCGRINAFCFDKTGTLTEDGLDMWGVVPVQDASFYHPERDVGNLPQGPILLCMASCHSLTIIDGELTGDPLDLIMFNSINWVLEEPGQDSSKYDTIMPTIVKPCRKDNFLTDEAPFEVGIVRQFTFSSSMQRMSVITRSLTDNFMEIYCKGAPEKVISLCKPESVPENFQTMLHKYTVQGFRVIALSYRPLEPKITWHQVQRISRDKVERDMTFLGLMVLQNQLKPQTTPVMKTLKKAKIRTVMVTGDMIQTAISVARNCNMVGPRDQVIIVKATPPTKHEGAKIEWESAELQSEDGAWDDQDSNNSESETSETQRPLLEVKSYQPICMEELDSKTHLAISGRSFSVITNYFPHLMPKICVKGTVFARMAPDQKYQLIENLQKLDYIVGMCGDGANDCEALKAAHAGISLSETEASVAAPFTSRIDNIECVLTAMREGRAALVTSFGCFKYMALYSFVQFVSVLILYTFGANFSDFEFLYIDLVITTSIAILMGYTSAYDKLVKKKPPGSLVKLSNLLSIIIQVLLVLVFQLGAFFYLQTQTTWFTPIVPDGSAEHVKCWESTVVFLVSSYMYIAVAFSFSKGPPFRKPIYANVPFLLDLLLLVGFTTLLLMWSQSNIEDFFEMMPIGNTPIMFRVNLLILSLGFMIASSLIEYLVVDSSLFKPLYRACKRKKDTPQYKLISNELVDWPIVGQVTYQSTNEMPDNTVAIEVNQS</sequence>
<keyword evidence="15 24" id="KW-0472">Membrane</keyword>
<dbReference type="Gene3D" id="3.40.1110.10">
    <property type="entry name" value="Calcium-transporting ATPase, cytoplasmic domain N"/>
    <property type="match status" value="1"/>
</dbReference>
<dbReference type="SUPFAM" id="SSF56784">
    <property type="entry name" value="HAD-like"/>
    <property type="match status" value="1"/>
</dbReference>
<evidence type="ECO:0000313" key="27">
    <source>
        <dbReference type="EMBL" id="KAK6177646.1"/>
    </source>
</evidence>
<evidence type="ECO:0000256" key="10">
    <source>
        <dbReference type="ARBA" id="ARBA00022753"/>
    </source>
</evidence>
<evidence type="ECO:0000256" key="7">
    <source>
        <dbReference type="ARBA" id="ARBA00022692"/>
    </source>
</evidence>
<dbReference type="FunFam" id="3.40.50.1000:FF:000045">
    <property type="entry name" value="Cation-transporting ATPase"/>
    <property type="match status" value="1"/>
</dbReference>
<feature type="compositionally biased region" description="Acidic residues" evidence="25">
    <location>
        <begin position="764"/>
        <end position="774"/>
    </location>
</feature>
<dbReference type="GO" id="GO:0015662">
    <property type="term" value="F:P-type ion transporter activity"/>
    <property type="evidence" value="ECO:0007669"/>
    <property type="project" value="InterPro"/>
</dbReference>
<comment type="catalytic activity">
    <reaction evidence="19">
        <text>spermidine(out) + ATP + H2O = spermidine(in) + ADP + phosphate + H(+)</text>
        <dbReference type="Rhea" id="RHEA:29999"/>
        <dbReference type="ChEBI" id="CHEBI:15377"/>
        <dbReference type="ChEBI" id="CHEBI:15378"/>
        <dbReference type="ChEBI" id="CHEBI:30616"/>
        <dbReference type="ChEBI" id="CHEBI:43474"/>
        <dbReference type="ChEBI" id="CHEBI:57834"/>
        <dbReference type="ChEBI" id="CHEBI:456216"/>
    </reaction>
</comment>
<evidence type="ECO:0000256" key="11">
    <source>
        <dbReference type="ARBA" id="ARBA00022840"/>
    </source>
</evidence>
<evidence type="ECO:0000256" key="13">
    <source>
        <dbReference type="ARBA" id="ARBA00022967"/>
    </source>
</evidence>
<dbReference type="NCBIfam" id="TIGR01657">
    <property type="entry name" value="P-ATPase-V"/>
    <property type="match status" value="1"/>
</dbReference>
<feature type="transmembrane region" description="Helical" evidence="24">
    <location>
        <begin position="394"/>
        <end position="414"/>
    </location>
</feature>
<dbReference type="Pfam" id="PF13246">
    <property type="entry name" value="Cation_ATPase"/>
    <property type="match status" value="1"/>
</dbReference>
<dbReference type="GO" id="GO:0043025">
    <property type="term" value="C:neuronal cell body"/>
    <property type="evidence" value="ECO:0007669"/>
    <property type="project" value="UniProtKB-ARBA"/>
</dbReference>
<evidence type="ECO:0000256" key="2">
    <source>
        <dbReference type="ARBA" id="ARBA00004155"/>
    </source>
</evidence>
<dbReference type="GO" id="GO:0015203">
    <property type="term" value="F:polyamine transmembrane transporter activity"/>
    <property type="evidence" value="ECO:0007669"/>
    <property type="project" value="TreeGrafter"/>
</dbReference>
<comment type="catalytic activity">
    <reaction evidence="18 24">
        <text>ATP + H2O = ADP + phosphate + H(+)</text>
        <dbReference type="Rhea" id="RHEA:13065"/>
        <dbReference type="ChEBI" id="CHEBI:15377"/>
        <dbReference type="ChEBI" id="CHEBI:15378"/>
        <dbReference type="ChEBI" id="CHEBI:30616"/>
        <dbReference type="ChEBI" id="CHEBI:43474"/>
        <dbReference type="ChEBI" id="CHEBI:456216"/>
    </reaction>
</comment>
<dbReference type="SUPFAM" id="SSF81665">
    <property type="entry name" value="Calcium ATPase, transmembrane domain M"/>
    <property type="match status" value="1"/>
</dbReference>